<dbReference type="InterPro" id="IPR050173">
    <property type="entry name" value="ABC_transporter_C-like"/>
</dbReference>
<name>A0A5A8DQM2_CAFRO</name>
<proteinExistence type="predicted"/>
<evidence type="ECO:0000313" key="10">
    <source>
        <dbReference type="EMBL" id="KAA0167663.1"/>
    </source>
</evidence>
<comment type="caution">
    <text evidence="10">The sequence shown here is derived from an EMBL/GenBank/DDBJ whole genome shotgun (WGS) entry which is preliminary data.</text>
</comment>
<dbReference type="EMBL" id="VLTL01000032">
    <property type="protein sequence ID" value="KAA0167663.1"/>
    <property type="molecule type" value="Genomic_DNA"/>
</dbReference>
<evidence type="ECO:0000313" key="11">
    <source>
        <dbReference type="Proteomes" id="UP000324907"/>
    </source>
</evidence>
<dbReference type="PANTHER" id="PTHR24223">
    <property type="entry name" value="ATP-BINDING CASSETTE SUB-FAMILY C"/>
    <property type="match status" value="1"/>
</dbReference>
<keyword evidence="2 8" id="KW-0812">Transmembrane</keyword>
<dbReference type="GO" id="GO:0005524">
    <property type="term" value="F:ATP binding"/>
    <property type="evidence" value="ECO:0007669"/>
    <property type="project" value="UniProtKB-KW"/>
</dbReference>
<dbReference type="GO" id="GO:0140359">
    <property type="term" value="F:ABC-type transporter activity"/>
    <property type="evidence" value="ECO:0007669"/>
    <property type="project" value="InterPro"/>
</dbReference>
<evidence type="ECO:0000256" key="4">
    <source>
        <dbReference type="ARBA" id="ARBA00022840"/>
    </source>
</evidence>
<dbReference type="GO" id="GO:0016020">
    <property type="term" value="C:membrane"/>
    <property type="evidence" value="ECO:0007669"/>
    <property type="project" value="InterPro"/>
</dbReference>
<dbReference type="PROSITE" id="PS50929">
    <property type="entry name" value="ABC_TM1F"/>
    <property type="match status" value="1"/>
</dbReference>
<gene>
    <name evidence="10" type="ORF">FNF28_02731</name>
</gene>
<keyword evidence="3" id="KW-0547">Nucleotide-binding</keyword>
<evidence type="ECO:0000256" key="3">
    <source>
        <dbReference type="ARBA" id="ARBA00022741"/>
    </source>
</evidence>
<evidence type="ECO:0000256" key="1">
    <source>
        <dbReference type="ARBA" id="ARBA00022448"/>
    </source>
</evidence>
<protein>
    <recommendedName>
        <fullName evidence="9">ABC transmembrane type-1 domain-containing protein</fullName>
    </recommendedName>
</protein>
<evidence type="ECO:0000256" key="7">
    <source>
        <dbReference type="SAM" id="MobiDB-lite"/>
    </source>
</evidence>
<keyword evidence="1" id="KW-0813">Transport</keyword>
<dbReference type="Proteomes" id="UP000324907">
    <property type="component" value="Unassembled WGS sequence"/>
</dbReference>
<accession>A0A5A8DQM2</accession>
<evidence type="ECO:0000256" key="8">
    <source>
        <dbReference type="SAM" id="Phobius"/>
    </source>
</evidence>
<feature type="transmembrane region" description="Helical" evidence="8">
    <location>
        <begin position="201"/>
        <end position="224"/>
    </location>
</feature>
<keyword evidence="4" id="KW-0067">ATP-binding</keyword>
<reference evidence="10 11" key="1">
    <citation type="submission" date="2019-07" db="EMBL/GenBank/DDBJ databases">
        <title>Genomes of Cafeteria roenbergensis.</title>
        <authorList>
            <person name="Fischer M.G."/>
            <person name="Hackl T."/>
            <person name="Roman M."/>
        </authorList>
    </citation>
    <scope>NUCLEOTIDE SEQUENCE [LARGE SCALE GENOMIC DNA]</scope>
    <source>
        <strain evidence="10 11">RCC970-E3</strain>
    </source>
</reference>
<dbReference type="AlphaFoldDB" id="A0A5A8DQM2"/>
<feature type="transmembrane region" description="Helical" evidence="8">
    <location>
        <begin position="382"/>
        <end position="407"/>
    </location>
</feature>
<dbReference type="Gene3D" id="1.20.1560.10">
    <property type="entry name" value="ABC transporter type 1, transmembrane domain"/>
    <property type="match status" value="1"/>
</dbReference>
<keyword evidence="5 8" id="KW-1133">Transmembrane helix</keyword>
<evidence type="ECO:0000256" key="6">
    <source>
        <dbReference type="ARBA" id="ARBA00023136"/>
    </source>
</evidence>
<sequence>MQLGLAEPLMPPEGGSPRPRASTPVSRLRKLMCVCCEANVLMAKAGQPSGVKASDIPALMPLSPEDRTAAWGGVLWEEFSISLEATRAGHPSRCPLLGSCFRRGKWCALARQDDDNDTAGGAASLADALLSVTASETWTLGLISVAMTLQGLGEPLLLAGFLVEIAPPGTDPNVAGSEWPSGEAGGSGVAGYAAGGGGEDWSAVVPGALFCAALTINALVSAWLHSWEGAMSKRLQLRAELAVSSCTHKAVLLCRTDVGEGTLATLGGTDAERVPNSFGGLPNLIVGPLQFVLALILLWHTLGVSALAALAVALLFSPLALVGGWAEEKAVDTMIRRQERRVRVLTAVLRAFRPAREAGMDVAVAPRLKALRAREVEAAQRFVWINAGFAAAANGASVLMALAALGVRAAISGPESLTPEVVFPSLMLLGMLEQPISDVPSIVAEIVTAKSSFRRLGKLFARAADDAARAAPGRFPHRRLNPRRLCVCCQRGPLAQTAEPLPVLVFVLFRFRFLLLLLLV</sequence>
<keyword evidence="6 8" id="KW-0472">Membrane</keyword>
<dbReference type="InterPro" id="IPR036640">
    <property type="entry name" value="ABC1_TM_sf"/>
</dbReference>
<feature type="region of interest" description="Disordered" evidence="7">
    <location>
        <begin position="1"/>
        <end position="23"/>
    </location>
</feature>
<evidence type="ECO:0000256" key="2">
    <source>
        <dbReference type="ARBA" id="ARBA00022692"/>
    </source>
</evidence>
<feature type="transmembrane region" description="Helical" evidence="8">
    <location>
        <begin position="306"/>
        <end position="326"/>
    </location>
</feature>
<dbReference type="InterPro" id="IPR011527">
    <property type="entry name" value="ABC1_TM_dom"/>
</dbReference>
<evidence type="ECO:0000259" key="9">
    <source>
        <dbReference type="PROSITE" id="PS50929"/>
    </source>
</evidence>
<organism evidence="10 11">
    <name type="scientific">Cafeteria roenbergensis</name>
    <name type="common">Marine flagellate</name>
    <dbReference type="NCBI Taxonomy" id="33653"/>
    <lineage>
        <taxon>Eukaryota</taxon>
        <taxon>Sar</taxon>
        <taxon>Stramenopiles</taxon>
        <taxon>Bigyra</taxon>
        <taxon>Opalozoa</taxon>
        <taxon>Bicosoecida</taxon>
        <taxon>Cafeteriaceae</taxon>
        <taxon>Cafeteria</taxon>
    </lineage>
</organism>
<feature type="transmembrane region" description="Helical" evidence="8">
    <location>
        <begin position="281"/>
        <end position="300"/>
    </location>
</feature>
<dbReference type="SUPFAM" id="SSF90123">
    <property type="entry name" value="ABC transporter transmembrane region"/>
    <property type="match status" value="1"/>
</dbReference>
<feature type="domain" description="ABC transmembrane type-1" evidence="9">
    <location>
        <begin position="261"/>
        <end position="448"/>
    </location>
</feature>
<evidence type="ECO:0000256" key="5">
    <source>
        <dbReference type="ARBA" id="ARBA00022989"/>
    </source>
</evidence>